<dbReference type="SUPFAM" id="SSF110997">
    <property type="entry name" value="Sporulation related repeat"/>
    <property type="match status" value="1"/>
</dbReference>
<dbReference type="InterPro" id="IPR007730">
    <property type="entry name" value="SPOR-like_dom"/>
</dbReference>
<evidence type="ECO:0000313" key="4">
    <source>
        <dbReference type="Proteomes" id="UP001501734"/>
    </source>
</evidence>
<keyword evidence="4" id="KW-1185">Reference proteome</keyword>
<dbReference type="RefSeq" id="WP_344910396.1">
    <property type="nucleotide sequence ID" value="NZ_BAABDL010000039.1"/>
</dbReference>
<dbReference type="InterPro" id="IPR002508">
    <property type="entry name" value="MurNAc-LAA_cat"/>
</dbReference>
<dbReference type="InterPro" id="IPR050695">
    <property type="entry name" value="N-acetylmuramoyl_amidase_3"/>
</dbReference>
<dbReference type="Pfam" id="PF05036">
    <property type="entry name" value="SPOR"/>
    <property type="match status" value="1"/>
</dbReference>
<dbReference type="CDD" id="cd02696">
    <property type="entry name" value="MurNAc-LAA"/>
    <property type="match status" value="1"/>
</dbReference>
<dbReference type="InterPro" id="IPR036680">
    <property type="entry name" value="SPOR-like_sf"/>
</dbReference>
<comment type="caution">
    <text evidence="3">The sequence shown here is derived from an EMBL/GenBank/DDBJ whole genome shotgun (WGS) entry which is preliminary data.</text>
</comment>
<evidence type="ECO:0000313" key="3">
    <source>
        <dbReference type="EMBL" id="GAA4063013.1"/>
    </source>
</evidence>
<dbReference type="SMART" id="SM00646">
    <property type="entry name" value="Ami_3"/>
    <property type="match status" value="1"/>
</dbReference>
<dbReference type="Gene3D" id="3.40.630.40">
    <property type="entry name" value="Zn-dependent exopeptidases"/>
    <property type="match status" value="1"/>
</dbReference>
<dbReference type="Proteomes" id="UP001501734">
    <property type="component" value="Unassembled WGS sequence"/>
</dbReference>
<dbReference type="PROSITE" id="PS51724">
    <property type="entry name" value="SPOR"/>
    <property type="match status" value="1"/>
</dbReference>
<gene>
    <name evidence="3" type="primary">cwlC</name>
    <name evidence="3" type="ORF">GCM10022410_07160</name>
</gene>
<reference evidence="4" key="1">
    <citation type="journal article" date="2019" name="Int. J. Syst. Evol. Microbiol.">
        <title>The Global Catalogue of Microorganisms (GCM) 10K type strain sequencing project: providing services to taxonomists for standard genome sequencing and annotation.</title>
        <authorList>
            <consortium name="The Broad Institute Genomics Platform"/>
            <consortium name="The Broad Institute Genome Sequencing Center for Infectious Disease"/>
            <person name="Wu L."/>
            <person name="Ma J."/>
        </authorList>
    </citation>
    <scope>NUCLEOTIDE SEQUENCE [LARGE SCALE GENOMIC DNA]</scope>
    <source>
        <strain evidence="4">JCM 17250</strain>
    </source>
</reference>
<protein>
    <submittedName>
        <fullName evidence="3">Sporulation-specific N-acetylmuramoyl-L-alanine amidase</fullName>
    </submittedName>
</protein>
<feature type="domain" description="SPOR" evidence="2">
    <location>
        <begin position="187"/>
        <end position="265"/>
    </location>
</feature>
<organism evidence="3 4">
    <name type="scientific">Amphibacillus indicireducens</name>
    <dbReference type="NCBI Taxonomy" id="1076330"/>
    <lineage>
        <taxon>Bacteria</taxon>
        <taxon>Bacillati</taxon>
        <taxon>Bacillota</taxon>
        <taxon>Bacilli</taxon>
        <taxon>Bacillales</taxon>
        <taxon>Bacillaceae</taxon>
        <taxon>Amphibacillus</taxon>
    </lineage>
</organism>
<accession>A0ABP7VAB3</accession>
<dbReference type="SUPFAM" id="SSF53187">
    <property type="entry name" value="Zn-dependent exopeptidases"/>
    <property type="match status" value="1"/>
</dbReference>
<sequence length="265" mass="30090">MVKVFIDPGHGGNDPGAVGHGLVEKNITLIIAQHLRDHLIKNYQDVSVRMSRNSDQSVSLVERTNNANQWGADLYLSIHVNAGGGHGFESFIYNGQFKNKSKTEQIRSKIHDTIVSNLNWRDRGKKQANFHVLRETRMSAVLTESGFIDHRDDANNLRNSDWLKTIAKNHADGVAHAFNLEKIVHQKIDDPFYRVVSGSFLAEKNARQKVETLKRQGYESYILPHAHQNERYYRVIVGAFRNKSNAEARVKALAQDGFESFIIEV</sequence>
<evidence type="ECO:0000259" key="2">
    <source>
        <dbReference type="PROSITE" id="PS51724"/>
    </source>
</evidence>
<evidence type="ECO:0000256" key="1">
    <source>
        <dbReference type="ARBA" id="ARBA00022801"/>
    </source>
</evidence>
<proteinExistence type="predicted"/>
<keyword evidence="1" id="KW-0378">Hydrolase</keyword>
<dbReference type="Gene3D" id="3.30.70.1070">
    <property type="entry name" value="Sporulation related repeat"/>
    <property type="match status" value="1"/>
</dbReference>
<name>A0ABP7VAB3_9BACI</name>
<dbReference type="PANTHER" id="PTHR30404:SF0">
    <property type="entry name" value="N-ACETYLMURAMOYL-L-ALANINE AMIDASE AMIC"/>
    <property type="match status" value="1"/>
</dbReference>
<dbReference type="Pfam" id="PF01520">
    <property type="entry name" value="Amidase_3"/>
    <property type="match status" value="1"/>
</dbReference>
<dbReference type="PANTHER" id="PTHR30404">
    <property type="entry name" value="N-ACETYLMURAMOYL-L-ALANINE AMIDASE"/>
    <property type="match status" value="1"/>
</dbReference>
<dbReference type="EMBL" id="BAABDL010000039">
    <property type="protein sequence ID" value="GAA4063013.1"/>
    <property type="molecule type" value="Genomic_DNA"/>
</dbReference>